<proteinExistence type="inferred from homology"/>
<dbReference type="PANTHER" id="PTHR48482:SF4">
    <property type="entry name" value="INTERLEUKIN-24"/>
    <property type="match status" value="1"/>
</dbReference>
<dbReference type="GO" id="GO:0005125">
    <property type="term" value="F:cytokine activity"/>
    <property type="evidence" value="ECO:0007669"/>
    <property type="project" value="UniProtKB-KW"/>
</dbReference>
<comment type="subcellular location">
    <subcellularLocation>
        <location evidence="1">Secreted</location>
    </subcellularLocation>
</comment>
<evidence type="ECO:0000256" key="6">
    <source>
        <dbReference type="SAM" id="SignalP"/>
    </source>
</evidence>
<evidence type="ECO:0000256" key="3">
    <source>
        <dbReference type="ARBA" id="ARBA00022514"/>
    </source>
</evidence>
<dbReference type="SUPFAM" id="SSF47266">
    <property type="entry name" value="4-helical cytokines"/>
    <property type="match status" value="1"/>
</dbReference>
<dbReference type="InterPro" id="IPR020443">
    <property type="entry name" value="IL-10/19/20/24/26"/>
</dbReference>
<organism evidence="7 8">
    <name type="scientific">Sciurus vulgaris</name>
    <name type="common">Eurasian red squirrel</name>
    <dbReference type="NCBI Taxonomy" id="55149"/>
    <lineage>
        <taxon>Eukaryota</taxon>
        <taxon>Metazoa</taxon>
        <taxon>Chordata</taxon>
        <taxon>Craniata</taxon>
        <taxon>Vertebrata</taxon>
        <taxon>Euteleostomi</taxon>
        <taxon>Mammalia</taxon>
        <taxon>Eutheria</taxon>
        <taxon>Euarchontoglires</taxon>
        <taxon>Glires</taxon>
        <taxon>Rodentia</taxon>
        <taxon>Sciuromorpha</taxon>
        <taxon>Sciuridae</taxon>
        <taxon>Sciurinae</taxon>
        <taxon>Sciurini</taxon>
        <taxon>Sciurus</taxon>
    </lineage>
</organism>
<name>A0A8D2DXX3_SCIVU</name>
<keyword evidence="4" id="KW-0964">Secreted</keyword>
<dbReference type="Ensembl" id="ENSSVLT00005033560.1">
    <property type="protein sequence ID" value="ENSSVLP00005030221.1"/>
    <property type="gene ID" value="ENSSVLG00005023828.1"/>
</dbReference>
<dbReference type="AlphaFoldDB" id="A0A8D2DXX3"/>
<dbReference type="Proteomes" id="UP000694564">
    <property type="component" value="Chromosome 12"/>
</dbReference>
<evidence type="ECO:0008006" key="9">
    <source>
        <dbReference type="Google" id="ProtNLM"/>
    </source>
</evidence>
<keyword evidence="3" id="KW-0202">Cytokine</keyword>
<evidence type="ECO:0000313" key="7">
    <source>
        <dbReference type="Ensembl" id="ENSSVLP00005030221.1"/>
    </source>
</evidence>
<evidence type="ECO:0000256" key="1">
    <source>
        <dbReference type="ARBA" id="ARBA00004613"/>
    </source>
</evidence>
<reference evidence="7" key="1">
    <citation type="submission" date="2025-08" db="UniProtKB">
        <authorList>
            <consortium name="Ensembl"/>
        </authorList>
    </citation>
    <scope>IDENTIFICATION</scope>
</reference>
<accession>A0A8D2DXX3</accession>
<sequence>RIYLFFFFFLLQMGSWLQAVTLPCLSLILLIWSQIPGFQSQIFQFGPCRVEGVNLQQLREAFRAIQDTVQTRDNITSIRLLHQEVLQNVSQENETFSFSECVCRRFLLFQGAFRLDIEAALSKAFGEVDILLTWMEKFYKL</sequence>
<evidence type="ECO:0000256" key="2">
    <source>
        <dbReference type="ARBA" id="ARBA00008813"/>
    </source>
</evidence>
<dbReference type="PANTHER" id="PTHR48482">
    <property type="entry name" value="INTERLEUKIN-19-RELATED"/>
    <property type="match status" value="1"/>
</dbReference>
<dbReference type="Gene3D" id="1.20.1250.10">
    <property type="match status" value="2"/>
</dbReference>
<evidence type="ECO:0000256" key="4">
    <source>
        <dbReference type="ARBA" id="ARBA00022525"/>
    </source>
</evidence>
<comment type="similarity">
    <text evidence="2">Belongs to the IL-10 family.</text>
</comment>
<keyword evidence="5 6" id="KW-0732">Signal</keyword>
<evidence type="ECO:0000256" key="5">
    <source>
        <dbReference type="ARBA" id="ARBA00022729"/>
    </source>
</evidence>
<feature type="signal peptide" evidence="6">
    <location>
        <begin position="1"/>
        <end position="19"/>
    </location>
</feature>
<feature type="chain" id="PRO_5034799741" description="Interleukin-24" evidence="6">
    <location>
        <begin position="20"/>
        <end position="141"/>
    </location>
</feature>
<protein>
    <recommendedName>
        <fullName evidence="9">Interleukin-24</fullName>
    </recommendedName>
</protein>
<evidence type="ECO:0000313" key="8">
    <source>
        <dbReference type="Proteomes" id="UP000694564"/>
    </source>
</evidence>
<dbReference type="GO" id="GO:0005615">
    <property type="term" value="C:extracellular space"/>
    <property type="evidence" value="ECO:0007669"/>
    <property type="project" value="UniProtKB-KW"/>
</dbReference>
<dbReference type="InterPro" id="IPR009079">
    <property type="entry name" value="4_helix_cytokine-like_core"/>
</dbReference>
<keyword evidence="8" id="KW-1185">Reference proteome</keyword>
<reference evidence="7" key="2">
    <citation type="submission" date="2025-09" db="UniProtKB">
        <authorList>
            <consortium name="Ensembl"/>
        </authorList>
    </citation>
    <scope>IDENTIFICATION</scope>
</reference>